<dbReference type="AlphaFoldDB" id="A0A437ADV8"/>
<dbReference type="GeneID" id="93582325"/>
<evidence type="ECO:0000256" key="3">
    <source>
        <dbReference type="ARBA" id="ARBA00023002"/>
    </source>
</evidence>
<organism evidence="5 6">
    <name type="scientific">Arthrobotrys flagrans</name>
    <name type="common">Nematode-trapping fungus</name>
    <name type="synonym">Trichothecium flagrans</name>
    <dbReference type="NCBI Taxonomy" id="97331"/>
    <lineage>
        <taxon>Eukaryota</taxon>
        <taxon>Fungi</taxon>
        <taxon>Dikarya</taxon>
        <taxon>Ascomycota</taxon>
        <taxon>Pezizomycotina</taxon>
        <taxon>Orbiliomycetes</taxon>
        <taxon>Orbiliales</taxon>
        <taxon>Orbiliaceae</taxon>
        <taxon>Arthrobotrys</taxon>
    </lineage>
</organism>
<dbReference type="PANTHER" id="PTHR47706">
    <property type="entry name" value="NMRA-LIKE FAMILY PROTEIN"/>
    <property type="match status" value="1"/>
</dbReference>
<reference evidence="5 6" key="1">
    <citation type="submission" date="2019-01" db="EMBL/GenBank/DDBJ databases">
        <title>Intercellular communication is required for trap formation in the nematode-trapping fungus Duddingtonia flagrans.</title>
        <authorList>
            <person name="Youssar L."/>
            <person name="Wernet V."/>
            <person name="Hensel N."/>
            <person name="Hildebrandt H.-G."/>
            <person name="Fischer R."/>
        </authorList>
    </citation>
    <scope>NUCLEOTIDE SEQUENCE [LARGE SCALE GENOMIC DNA]</scope>
    <source>
        <strain evidence="5 6">CBS H-5679</strain>
    </source>
</reference>
<dbReference type="SUPFAM" id="SSF51735">
    <property type="entry name" value="NAD(P)-binding Rossmann-fold domains"/>
    <property type="match status" value="1"/>
</dbReference>
<gene>
    <name evidence="5" type="ORF">DFL_000014</name>
</gene>
<accession>A0A437ADV8</accession>
<proteinExistence type="inferred from homology"/>
<dbReference type="GO" id="GO:0016491">
    <property type="term" value="F:oxidoreductase activity"/>
    <property type="evidence" value="ECO:0007669"/>
    <property type="project" value="UniProtKB-KW"/>
</dbReference>
<evidence type="ECO:0000256" key="2">
    <source>
        <dbReference type="ARBA" id="ARBA00022857"/>
    </source>
</evidence>
<dbReference type="RefSeq" id="XP_067494534.1">
    <property type="nucleotide sequence ID" value="XM_067630014.1"/>
</dbReference>
<dbReference type="Gene3D" id="3.40.50.720">
    <property type="entry name" value="NAD(P)-binding Rossmann-like Domain"/>
    <property type="match status" value="1"/>
</dbReference>
<keyword evidence="2" id="KW-0521">NADP</keyword>
<dbReference type="Proteomes" id="UP000283090">
    <property type="component" value="Unassembled WGS sequence"/>
</dbReference>
<evidence type="ECO:0000313" key="6">
    <source>
        <dbReference type="Proteomes" id="UP000283090"/>
    </source>
</evidence>
<dbReference type="InterPro" id="IPR051609">
    <property type="entry name" value="NmrA/Isoflavone_reductase-like"/>
</dbReference>
<dbReference type="OrthoDB" id="10000533at2759"/>
<dbReference type="Pfam" id="PF05368">
    <property type="entry name" value="NmrA"/>
    <property type="match status" value="1"/>
</dbReference>
<keyword evidence="3" id="KW-0560">Oxidoreductase</keyword>
<dbReference type="InterPro" id="IPR008030">
    <property type="entry name" value="NmrA-like"/>
</dbReference>
<sequence>MVNVTIAGGSGQVSQEIIDALLDSKKHHITILSRKGPPTPTPPPLEISWKTVDYSNKEDLANALHDTHTLLSFIQTLSDPDQISQKKLIDAAIAAGVKRFAPSEYGSKGTVNMPWWYGKERVREYLEEVNKKEQVLEYTLFQPGLLLDYLAFPHKTSKHVDPLQTVFDFQNGRAIVVNGHEDAVMTFTAVKDLATIVAKAVDYQGKWPTTGGIMGNKVTFSELLEIGRRVRGRNFSVDYVDIEDLEAGNLNTSWGLEAVHHAVANDQASAMLKAVSIGILMSSTKGAWDISNEWNQIFPDYTFDGIEGFLATVWTGKP</sequence>
<dbReference type="InterPro" id="IPR036291">
    <property type="entry name" value="NAD(P)-bd_dom_sf"/>
</dbReference>
<feature type="domain" description="NmrA-like" evidence="4">
    <location>
        <begin position="4"/>
        <end position="247"/>
    </location>
</feature>
<evidence type="ECO:0000256" key="1">
    <source>
        <dbReference type="ARBA" id="ARBA00005725"/>
    </source>
</evidence>
<keyword evidence="6" id="KW-1185">Reference proteome</keyword>
<name>A0A437ADV8_ARTFL</name>
<comment type="caution">
    <text evidence="5">The sequence shown here is derived from an EMBL/GenBank/DDBJ whole genome shotgun (WGS) entry which is preliminary data.</text>
</comment>
<dbReference type="Gene3D" id="3.90.25.10">
    <property type="entry name" value="UDP-galactose 4-epimerase, domain 1"/>
    <property type="match status" value="1"/>
</dbReference>
<evidence type="ECO:0000259" key="4">
    <source>
        <dbReference type="Pfam" id="PF05368"/>
    </source>
</evidence>
<comment type="similarity">
    <text evidence="1">Belongs to the NmrA-type oxidoreductase family. Isoflavone reductase subfamily.</text>
</comment>
<dbReference type="VEuPathDB" id="FungiDB:DFL_000014"/>
<evidence type="ECO:0000313" key="5">
    <source>
        <dbReference type="EMBL" id="RVD88990.1"/>
    </source>
</evidence>
<dbReference type="EMBL" id="SAEB01000001">
    <property type="protein sequence ID" value="RVD88990.1"/>
    <property type="molecule type" value="Genomic_DNA"/>
</dbReference>
<dbReference type="PANTHER" id="PTHR47706:SF4">
    <property type="entry name" value="NMRA-LIKE DOMAIN-CONTAINING PROTEIN"/>
    <property type="match status" value="1"/>
</dbReference>
<protein>
    <recommendedName>
        <fullName evidence="4">NmrA-like domain-containing protein</fullName>
    </recommendedName>
</protein>